<evidence type="ECO:0000256" key="1">
    <source>
        <dbReference type="ARBA" id="ARBA00009986"/>
    </source>
</evidence>
<dbReference type="EC" id="1.2.1.78" evidence="6"/>
<sequence>MSHEKLLPRHRDLYYGGAWHRPEGGYVDSFSPSTGENLGPCAQANRADVDAAVRAAHQAYRSWRRTAPGERAAVLRRIAETMREHREELAMIDAIDCGNPVSALMNDVDIATQLIDYFAGLVYELRGSTIPMGEGVIDMTVREPYGVCARIVAYNHPLMFTASRLAAAVAAGNTVIMKPPVQAPLSAYRLMELIDGIAPPGVINVLSGGTECGQALVDHPLVPKVTLIGSIATGKAIARGAAENLKSVSLELGGKNALVIYPDADLDRAIKGAVAGMCFTWCGQACSSTTRLFVHESVYDQVVQGVLEGVRAYAPGIPTDKATSMGAIVSREQYDKIMHYIELGKQEGAHLAAGGKHPADPALAKGYFIEPTVFTGVTMDMRIAREEIFGPVLSILKWSDEDEMFDQVNALEYGLAAGVYTTRLDTAHRAVGRLEAGYVWVNNAAKHFFPAPFGGYKQSGNNREESFEELVSYTQLKNVYITL</sequence>
<dbReference type="GO" id="GO:0018474">
    <property type="term" value="F:2-formylbenzoate dehydrogenase (NAD+) activity"/>
    <property type="evidence" value="ECO:0007669"/>
    <property type="project" value="UniProtKB-EC"/>
</dbReference>
<feature type="active site" evidence="3">
    <location>
        <position position="251"/>
    </location>
</feature>
<keyword evidence="7" id="KW-1185">Reference proteome</keyword>
<dbReference type="PANTHER" id="PTHR11699">
    <property type="entry name" value="ALDEHYDE DEHYDROGENASE-RELATED"/>
    <property type="match status" value="1"/>
</dbReference>
<dbReference type="Pfam" id="PF00171">
    <property type="entry name" value="Aldedh"/>
    <property type="match status" value="1"/>
</dbReference>
<dbReference type="OrthoDB" id="6187633at2"/>
<reference evidence="6 7" key="1">
    <citation type="submission" date="2018-10" db="EMBL/GenBank/DDBJ databases">
        <authorList>
            <person name="Criscuolo A."/>
        </authorList>
    </citation>
    <scope>NUCLEOTIDE SEQUENCE [LARGE SCALE GENOMIC DNA]</scope>
    <source>
        <strain evidence="6">DnA1</strain>
    </source>
</reference>
<feature type="domain" description="Aldehyde dehydrogenase" evidence="5">
    <location>
        <begin position="19"/>
        <end position="479"/>
    </location>
</feature>
<dbReference type="InterPro" id="IPR015590">
    <property type="entry name" value="Aldehyde_DH_dom"/>
</dbReference>
<proteinExistence type="inferred from homology"/>
<dbReference type="InterPro" id="IPR029510">
    <property type="entry name" value="Ald_DH_CS_GLU"/>
</dbReference>
<dbReference type="Proteomes" id="UP000277294">
    <property type="component" value="Unassembled WGS sequence"/>
</dbReference>
<evidence type="ECO:0000313" key="6">
    <source>
        <dbReference type="EMBL" id="VCU70583.1"/>
    </source>
</evidence>
<organism evidence="6 7">
    <name type="scientific">Pigmentiphaga humi</name>
    <dbReference type="NCBI Taxonomy" id="2478468"/>
    <lineage>
        <taxon>Bacteria</taxon>
        <taxon>Pseudomonadati</taxon>
        <taxon>Pseudomonadota</taxon>
        <taxon>Betaproteobacteria</taxon>
        <taxon>Burkholderiales</taxon>
        <taxon>Alcaligenaceae</taxon>
        <taxon>Pigmentiphaga</taxon>
    </lineage>
</organism>
<dbReference type="FunFam" id="3.40.605.10:FF:000007">
    <property type="entry name" value="NAD/NADP-dependent betaine aldehyde dehydrogenase"/>
    <property type="match status" value="1"/>
</dbReference>
<evidence type="ECO:0000313" key="7">
    <source>
        <dbReference type="Proteomes" id="UP000277294"/>
    </source>
</evidence>
<keyword evidence="2 4" id="KW-0560">Oxidoreductase</keyword>
<accession>A0A3P4B2T4</accession>
<evidence type="ECO:0000256" key="3">
    <source>
        <dbReference type="PROSITE-ProRule" id="PRU10007"/>
    </source>
</evidence>
<dbReference type="RefSeq" id="WP_124080098.1">
    <property type="nucleotide sequence ID" value="NZ_UWPJ01000022.1"/>
</dbReference>
<dbReference type="FunFam" id="3.40.309.10:FF:000012">
    <property type="entry name" value="Betaine aldehyde dehydrogenase"/>
    <property type="match status" value="1"/>
</dbReference>
<evidence type="ECO:0000256" key="4">
    <source>
        <dbReference type="RuleBase" id="RU003345"/>
    </source>
</evidence>
<evidence type="ECO:0000259" key="5">
    <source>
        <dbReference type="Pfam" id="PF00171"/>
    </source>
</evidence>
<evidence type="ECO:0000256" key="2">
    <source>
        <dbReference type="ARBA" id="ARBA00023002"/>
    </source>
</evidence>
<name>A0A3P4B2T4_9BURK</name>
<dbReference type="Gene3D" id="3.40.605.10">
    <property type="entry name" value="Aldehyde Dehydrogenase, Chain A, domain 1"/>
    <property type="match status" value="1"/>
</dbReference>
<dbReference type="AlphaFoldDB" id="A0A3P4B2T4"/>
<dbReference type="EMBL" id="UWPJ01000022">
    <property type="protein sequence ID" value="VCU70583.1"/>
    <property type="molecule type" value="Genomic_DNA"/>
</dbReference>
<dbReference type="SUPFAM" id="SSF53720">
    <property type="entry name" value="ALDH-like"/>
    <property type="match status" value="1"/>
</dbReference>
<dbReference type="Gene3D" id="3.40.309.10">
    <property type="entry name" value="Aldehyde Dehydrogenase, Chain A, domain 2"/>
    <property type="match status" value="1"/>
</dbReference>
<dbReference type="InterPro" id="IPR016162">
    <property type="entry name" value="Ald_DH_N"/>
</dbReference>
<dbReference type="InterPro" id="IPR016163">
    <property type="entry name" value="Ald_DH_C"/>
</dbReference>
<protein>
    <submittedName>
        <fullName evidence="6">2-formylbenzoate dehydrogenase</fullName>
        <ecNumber evidence="6">1.2.1.78</ecNumber>
    </submittedName>
</protein>
<dbReference type="InterPro" id="IPR016161">
    <property type="entry name" value="Ald_DH/histidinol_DH"/>
</dbReference>
<gene>
    <name evidence="6" type="primary">phdK_3</name>
    <name evidence="6" type="ORF">PIGHUM_02659</name>
</gene>
<comment type="similarity">
    <text evidence="1 4">Belongs to the aldehyde dehydrogenase family.</text>
</comment>
<dbReference type="PROSITE" id="PS00687">
    <property type="entry name" value="ALDEHYDE_DEHYDR_GLU"/>
    <property type="match status" value="1"/>
</dbReference>